<proteinExistence type="predicted"/>
<organism evidence="2 3">
    <name type="scientific">Shimia abyssi</name>
    <dbReference type="NCBI Taxonomy" id="1662395"/>
    <lineage>
        <taxon>Bacteria</taxon>
        <taxon>Pseudomonadati</taxon>
        <taxon>Pseudomonadota</taxon>
        <taxon>Alphaproteobacteria</taxon>
        <taxon>Rhodobacterales</taxon>
        <taxon>Roseobacteraceae</taxon>
    </lineage>
</organism>
<dbReference type="RefSeq" id="WP_106607937.1">
    <property type="nucleotide sequence ID" value="NZ_PYGJ01000003.1"/>
</dbReference>
<dbReference type="EMBL" id="PYGJ01000003">
    <property type="protein sequence ID" value="PSL20428.1"/>
    <property type="molecule type" value="Genomic_DNA"/>
</dbReference>
<accession>A0A2P8FFG1</accession>
<evidence type="ECO:0000256" key="1">
    <source>
        <dbReference type="SAM" id="MobiDB-lite"/>
    </source>
</evidence>
<feature type="region of interest" description="Disordered" evidence="1">
    <location>
        <begin position="100"/>
        <end position="161"/>
    </location>
</feature>
<feature type="compositionally biased region" description="Basic and acidic residues" evidence="1">
    <location>
        <begin position="108"/>
        <end position="161"/>
    </location>
</feature>
<evidence type="ECO:0000313" key="3">
    <source>
        <dbReference type="Proteomes" id="UP000240418"/>
    </source>
</evidence>
<dbReference type="OrthoDB" id="7346546at2"/>
<protein>
    <submittedName>
        <fullName evidence="2">Uncharacterized protein DUF2796</fullName>
    </submittedName>
</protein>
<gene>
    <name evidence="2" type="ORF">CLV88_10369</name>
</gene>
<sequence length="227" mass="24765">MKHSLPILLTMMAVPALAEETRELDAHEHGVGELNIAVDGETVAIEFHAPGADIVGFEYEATNEEDLAAIETATSILSNPLDLFVFPDTAGCSVVSASAELDTEEDGHDDHDDHADEHHDEHSDDHDEHGDDHAHKEHKDEHADEHHDEHDHEHAHDEHADEAGHTEFHAEYMLTCATPSAISAIELAYFATFPNARELVVQVVGANGASAFEVERDAPTLDVSGLF</sequence>
<keyword evidence="3" id="KW-1185">Reference proteome</keyword>
<dbReference type="Pfam" id="PF10986">
    <property type="entry name" value="ZrgA"/>
    <property type="match status" value="1"/>
</dbReference>
<evidence type="ECO:0000313" key="2">
    <source>
        <dbReference type="EMBL" id="PSL20428.1"/>
    </source>
</evidence>
<name>A0A2P8FFG1_9RHOB</name>
<dbReference type="AlphaFoldDB" id="A0A2P8FFG1"/>
<dbReference type="InterPro" id="IPR021253">
    <property type="entry name" value="ZrgA-like"/>
</dbReference>
<comment type="caution">
    <text evidence="2">The sequence shown here is derived from an EMBL/GenBank/DDBJ whole genome shotgun (WGS) entry which is preliminary data.</text>
</comment>
<reference evidence="2 3" key="1">
    <citation type="submission" date="2018-03" db="EMBL/GenBank/DDBJ databases">
        <title>Genomic Encyclopedia of Archaeal and Bacterial Type Strains, Phase II (KMG-II): from individual species to whole genera.</title>
        <authorList>
            <person name="Goeker M."/>
        </authorList>
    </citation>
    <scope>NUCLEOTIDE SEQUENCE [LARGE SCALE GENOMIC DNA]</scope>
    <source>
        <strain evidence="2 3">DSM 100673</strain>
    </source>
</reference>
<dbReference type="Proteomes" id="UP000240418">
    <property type="component" value="Unassembled WGS sequence"/>
</dbReference>